<dbReference type="RefSeq" id="WP_276095438.1">
    <property type="nucleotide sequence ID" value="NZ_JARJBC010000017.1"/>
</dbReference>
<feature type="region of interest" description="Disordered" evidence="1">
    <location>
        <begin position="31"/>
        <end position="57"/>
    </location>
</feature>
<dbReference type="EMBL" id="JARJBC010000017">
    <property type="protein sequence ID" value="MDF3292371.1"/>
    <property type="molecule type" value="Genomic_DNA"/>
</dbReference>
<protein>
    <submittedName>
        <fullName evidence="2">Uncharacterized protein</fullName>
    </submittedName>
</protein>
<comment type="caution">
    <text evidence="2">The sequence shown here is derived from an EMBL/GenBank/DDBJ whole genome shotgun (WGS) entry which is preliminary data.</text>
</comment>
<dbReference type="Proteomes" id="UP001216579">
    <property type="component" value="Unassembled WGS sequence"/>
</dbReference>
<evidence type="ECO:0000256" key="1">
    <source>
        <dbReference type="SAM" id="MobiDB-lite"/>
    </source>
</evidence>
<organism evidence="2 3">
    <name type="scientific">Streptomyces silvisoli</name>
    <dbReference type="NCBI Taxonomy" id="3034235"/>
    <lineage>
        <taxon>Bacteria</taxon>
        <taxon>Bacillati</taxon>
        <taxon>Actinomycetota</taxon>
        <taxon>Actinomycetes</taxon>
        <taxon>Kitasatosporales</taxon>
        <taxon>Streptomycetaceae</taxon>
        <taxon>Streptomyces</taxon>
    </lineage>
</organism>
<keyword evidence="3" id="KW-1185">Reference proteome</keyword>
<proteinExistence type="predicted"/>
<reference evidence="2 3" key="1">
    <citation type="submission" date="2023-03" db="EMBL/GenBank/DDBJ databases">
        <title>Draft genome sequence of Streptomyces sp. RB6PN23 isolated from peat swamp forest in Thailand.</title>
        <authorList>
            <person name="Klaysubun C."/>
            <person name="Duangmal K."/>
        </authorList>
    </citation>
    <scope>NUCLEOTIDE SEQUENCE [LARGE SCALE GENOMIC DNA]</scope>
    <source>
        <strain evidence="2 3">RB6PN23</strain>
    </source>
</reference>
<evidence type="ECO:0000313" key="3">
    <source>
        <dbReference type="Proteomes" id="UP001216579"/>
    </source>
</evidence>
<name>A0ABT5ZRV7_9ACTN</name>
<gene>
    <name evidence="2" type="ORF">P3G67_24675</name>
</gene>
<accession>A0ABT5ZRV7</accession>
<sequence length="110" mass="12522">MAEFHYPDDLIQLQRDWQQAQRDLADLYAHLPHRPEPMPEPYTDARGVQHPASVGWTDDDHAAVDKLLSHQRDLAQQLATHEFWATLSGPDVPKARTALKHVDDPQPTDA</sequence>
<evidence type="ECO:0000313" key="2">
    <source>
        <dbReference type="EMBL" id="MDF3292371.1"/>
    </source>
</evidence>